<proteinExistence type="predicted"/>
<dbReference type="AlphaFoldDB" id="A0A8S4PX37"/>
<evidence type="ECO:0000313" key="1">
    <source>
        <dbReference type="EMBL" id="CAH1798173.1"/>
    </source>
</evidence>
<accession>A0A8S4PX37</accession>
<sequence>DSELTATSFVDQKDYSEFYIVVSRDRPSTIRPYTILKSNLTKICQQESNYLSSPMSDICRLLNINQCVRDIKLIQHVGYHNLEILCFKLIYSIRLMLIL</sequence>
<dbReference type="EMBL" id="CAIIXF020000011">
    <property type="protein sequence ID" value="CAH1798173.1"/>
    <property type="molecule type" value="Genomic_DNA"/>
</dbReference>
<dbReference type="Proteomes" id="UP000749559">
    <property type="component" value="Unassembled WGS sequence"/>
</dbReference>
<keyword evidence="2" id="KW-1185">Reference proteome</keyword>
<organism evidence="1 2">
    <name type="scientific">Owenia fusiformis</name>
    <name type="common">Polychaete worm</name>
    <dbReference type="NCBI Taxonomy" id="6347"/>
    <lineage>
        <taxon>Eukaryota</taxon>
        <taxon>Metazoa</taxon>
        <taxon>Spiralia</taxon>
        <taxon>Lophotrochozoa</taxon>
        <taxon>Annelida</taxon>
        <taxon>Polychaeta</taxon>
        <taxon>Sedentaria</taxon>
        <taxon>Canalipalpata</taxon>
        <taxon>Sabellida</taxon>
        <taxon>Oweniida</taxon>
        <taxon>Oweniidae</taxon>
        <taxon>Owenia</taxon>
    </lineage>
</organism>
<comment type="caution">
    <text evidence="1">The sequence shown here is derived from an EMBL/GenBank/DDBJ whole genome shotgun (WGS) entry which is preliminary data.</text>
</comment>
<gene>
    <name evidence="1" type="ORF">OFUS_LOCUS22345</name>
</gene>
<feature type="non-terminal residue" evidence="1">
    <location>
        <position position="1"/>
    </location>
</feature>
<name>A0A8S4PX37_OWEFU</name>
<reference evidence="1" key="1">
    <citation type="submission" date="2022-03" db="EMBL/GenBank/DDBJ databases">
        <authorList>
            <person name="Martin C."/>
        </authorList>
    </citation>
    <scope>NUCLEOTIDE SEQUENCE</scope>
</reference>
<evidence type="ECO:0000313" key="2">
    <source>
        <dbReference type="Proteomes" id="UP000749559"/>
    </source>
</evidence>
<protein>
    <submittedName>
        <fullName evidence="1">Uncharacterized protein</fullName>
    </submittedName>
</protein>